<dbReference type="AlphaFoldDB" id="D9TQG0"/>
<dbReference type="OrthoDB" id="3189402at2"/>
<dbReference type="InterPro" id="IPR048449">
    <property type="entry name" value="YhfX-like_C"/>
</dbReference>
<accession>D9TQG0</accession>
<dbReference type="Pfam" id="PF01168">
    <property type="entry name" value="Ala_racemase_N"/>
    <property type="match status" value="1"/>
</dbReference>
<dbReference type="RefSeq" id="WP_013298160.1">
    <property type="nucleotide sequence ID" value="NC_014410.1"/>
</dbReference>
<reference evidence="6 7" key="1">
    <citation type="submission" date="2010-08" db="EMBL/GenBank/DDBJ databases">
        <title>Complete sequence of Thermoanaerobacterium thermosaccharolyticum DSM 571.</title>
        <authorList>
            <consortium name="US DOE Joint Genome Institute"/>
            <person name="Lucas S."/>
            <person name="Copeland A."/>
            <person name="Lapidus A."/>
            <person name="Cheng J.-F."/>
            <person name="Bruce D."/>
            <person name="Goodwin L."/>
            <person name="Pitluck S."/>
            <person name="Teshima H."/>
            <person name="Detter J.C."/>
            <person name="Han C."/>
            <person name="Tapia R."/>
            <person name="Land M."/>
            <person name="Hauser L."/>
            <person name="Chang Y.-J."/>
            <person name="Jeffries C."/>
            <person name="Kyrpides N."/>
            <person name="Ivanova N."/>
            <person name="Mikhailova N."/>
            <person name="Hemme C.L."/>
            <person name="Woyke T."/>
        </authorList>
    </citation>
    <scope>NUCLEOTIDE SEQUENCE [LARGE SCALE GENOMIC DNA]</scope>
    <source>
        <strain evidence="7">ATCC 7956 / DSM 571 / NCIMB 9385 / NCA 3814 / NCTC 13789 / WDCM 00135 / 2032</strain>
    </source>
</reference>
<dbReference type="EMBL" id="CP002171">
    <property type="protein sequence ID" value="ADL69194.1"/>
    <property type="molecule type" value="Genomic_DNA"/>
</dbReference>
<protein>
    <submittedName>
        <fullName evidence="6">Alanine racemase domain protein</fullName>
    </submittedName>
</protein>
<dbReference type="GO" id="GO:0005829">
    <property type="term" value="C:cytosol"/>
    <property type="evidence" value="ECO:0007669"/>
    <property type="project" value="TreeGrafter"/>
</dbReference>
<evidence type="ECO:0000313" key="7">
    <source>
        <dbReference type="Proteomes" id="UP000001626"/>
    </source>
</evidence>
<keyword evidence="2" id="KW-0663">Pyridoxal phosphate</keyword>
<dbReference type="STRING" id="580327.Tthe_1689"/>
<keyword evidence="7" id="KW-1185">Reference proteome</keyword>
<keyword evidence="3" id="KW-0413">Isomerase</keyword>
<evidence type="ECO:0000259" key="5">
    <source>
        <dbReference type="Pfam" id="PF21279"/>
    </source>
</evidence>
<dbReference type="InterPro" id="IPR001608">
    <property type="entry name" value="Ala_racemase_N"/>
</dbReference>
<dbReference type="SUPFAM" id="SSF51419">
    <property type="entry name" value="PLP-binding barrel"/>
    <property type="match status" value="1"/>
</dbReference>
<evidence type="ECO:0000313" key="6">
    <source>
        <dbReference type="EMBL" id="ADL69194.1"/>
    </source>
</evidence>
<dbReference type="Proteomes" id="UP000001626">
    <property type="component" value="Chromosome"/>
</dbReference>
<dbReference type="InterPro" id="IPR000821">
    <property type="entry name" value="Ala_racemase"/>
</dbReference>
<dbReference type="Pfam" id="PF21279">
    <property type="entry name" value="YhfX-like_C"/>
    <property type="match status" value="1"/>
</dbReference>
<name>D9TQG0_THETC</name>
<dbReference type="PANTHER" id="PTHR30511">
    <property type="entry name" value="ALANINE RACEMASE"/>
    <property type="match status" value="1"/>
</dbReference>
<dbReference type="eggNOG" id="COG3457">
    <property type="taxonomic scope" value="Bacteria"/>
</dbReference>
<proteinExistence type="predicted"/>
<evidence type="ECO:0000259" key="4">
    <source>
        <dbReference type="Pfam" id="PF01168"/>
    </source>
</evidence>
<dbReference type="HOGENOM" id="CLU_060710_0_0_9"/>
<evidence type="ECO:0000256" key="1">
    <source>
        <dbReference type="ARBA" id="ARBA00001933"/>
    </source>
</evidence>
<dbReference type="PANTHER" id="PTHR30511:SF3">
    <property type="entry name" value="LYSINE RACEMASE"/>
    <property type="match status" value="1"/>
</dbReference>
<evidence type="ECO:0000256" key="2">
    <source>
        <dbReference type="ARBA" id="ARBA00022898"/>
    </source>
</evidence>
<dbReference type="CDD" id="cd06811">
    <property type="entry name" value="PLPDE_III_yhfX_like"/>
    <property type="match status" value="1"/>
</dbReference>
<dbReference type="InterPro" id="IPR029066">
    <property type="entry name" value="PLP-binding_barrel"/>
</dbReference>
<dbReference type="GO" id="GO:0030170">
    <property type="term" value="F:pyridoxal phosphate binding"/>
    <property type="evidence" value="ECO:0007669"/>
    <property type="project" value="TreeGrafter"/>
</dbReference>
<evidence type="ECO:0000256" key="3">
    <source>
        <dbReference type="ARBA" id="ARBA00023235"/>
    </source>
</evidence>
<organism evidence="6 7">
    <name type="scientific">Thermoanaerobacterium thermosaccharolyticum (strain ATCC 7956 / DSM 571 / NCIMB 9385 / NCA 3814 / NCTC 13789 / WDCM 00135 / 2032)</name>
    <name type="common">Clostridium thermosaccharolyticum</name>
    <dbReference type="NCBI Taxonomy" id="580327"/>
    <lineage>
        <taxon>Bacteria</taxon>
        <taxon>Bacillati</taxon>
        <taxon>Bacillota</taxon>
        <taxon>Clostridia</taxon>
        <taxon>Thermoanaerobacterales</taxon>
        <taxon>Thermoanaerobacteraceae</taxon>
        <taxon>Thermoanaerobacterium</taxon>
    </lineage>
</organism>
<sequence length="393" mass="43839">MFLDTVIRRNPELIIEATKLHRNGKIGPNTYVLDLDSIYENAKLLKEAANKNNIILYYMTKQFGRNPIVAKIIEEAGIEKAVAVDIDEAKILYKNGLKIGHIGHLVQIPKNDIMASLKMHPDVITCFSYDKAAELSDIAEKLGIRQNILLRVIDDKDDIYPGQYGGIKLKDLRKIASNILRLKNIDIVGITSFPCFLYDYNSRKIKATHNAETLLRAKNILSEMGINVLQVNGPSVTCCSSMPILKKYGITHGEPGHALTGTTPIHAYNNNQPEKPALVYVSEISHISGNKAYCFGGGFYARSKMKHALVSGNIDDILEKRYDVEELPAESIDYYGTILLNGGKVNVGDTVIYSFRTQIFITRAKVAIVEGLSKNNPKLTYIYDSKGNLLDKF</sequence>
<dbReference type="KEGG" id="ttm:Tthe_1689"/>
<comment type="cofactor">
    <cofactor evidence="1">
        <name>pyridoxal 5'-phosphate</name>
        <dbReference type="ChEBI" id="CHEBI:597326"/>
    </cofactor>
</comment>
<gene>
    <name evidence="6" type="ordered locus">Tthe_1689</name>
</gene>
<dbReference type="Gene3D" id="2.40.37.30">
    <property type="match status" value="2"/>
</dbReference>
<dbReference type="GeneID" id="93864518"/>
<feature type="domain" description="Alanine racemase N-terminal" evidence="4">
    <location>
        <begin position="34"/>
        <end position="264"/>
    </location>
</feature>
<dbReference type="GO" id="GO:0008784">
    <property type="term" value="F:alanine racemase activity"/>
    <property type="evidence" value="ECO:0007669"/>
    <property type="project" value="TreeGrafter"/>
</dbReference>
<feature type="domain" description="YhfX-like C-terminal" evidence="5">
    <location>
        <begin position="279"/>
        <end position="379"/>
    </location>
</feature>